<dbReference type="PANTHER" id="PTHR13152">
    <property type="entry name" value="TFIIH, POLYPEPTIDE 4"/>
    <property type="match status" value="1"/>
</dbReference>
<evidence type="ECO:0000313" key="9">
    <source>
        <dbReference type="EMBL" id="MEQ2204820.1"/>
    </source>
</evidence>
<comment type="subcellular location">
    <subcellularLocation>
        <location evidence="1">Nucleus</location>
    </subcellularLocation>
</comment>
<dbReference type="EMBL" id="JAHRIN010037617">
    <property type="protein sequence ID" value="MEQ2204820.1"/>
    <property type="molecule type" value="Genomic_DNA"/>
</dbReference>
<keyword evidence="6" id="KW-0234">DNA repair</keyword>
<evidence type="ECO:0000256" key="2">
    <source>
        <dbReference type="ARBA" id="ARBA00007132"/>
    </source>
</evidence>
<dbReference type="Proteomes" id="UP001434883">
    <property type="component" value="Unassembled WGS sequence"/>
</dbReference>
<accession>A0ABV0R9N0</accession>
<keyword evidence="3" id="KW-0227">DNA damage</keyword>
<evidence type="ECO:0000256" key="1">
    <source>
        <dbReference type="ARBA" id="ARBA00004123"/>
    </source>
</evidence>
<feature type="domain" description="Transcription factor Tfb2 C-terminal" evidence="8">
    <location>
        <begin position="26"/>
        <end position="72"/>
    </location>
</feature>
<evidence type="ECO:0000256" key="3">
    <source>
        <dbReference type="ARBA" id="ARBA00022763"/>
    </source>
</evidence>
<sequence>IIHFLRTRAHPVLLTQTPVLPPTITDQIRLWELERDRLQFTEGVLYNQFLSQADFEVLRDRAQVRTCFLTNNAIIFKNL</sequence>
<keyword evidence="7" id="KW-0539">Nucleus</keyword>
<organism evidence="9 10">
    <name type="scientific">Xenoophorus captivus</name>
    <dbReference type="NCBI Taxonomy" id="1517983"/>
    <lineage>
        <taxon>Eukaryota</taxon>
        <taxon>Metazoa</taxon>
        <taxon>Chordata</taxon>
        <taxon>Craniata</taxon>
        <taxon>Vertebrata</taxon>
        <taxon>Euteleostomi</taxon>
        <taxon>Actinopterygii</taxon>
        <taxon>Neopterygii</taxon>
        <taxon>Teleostei</taxon>
        <taxon>Neoteleostei</taxon>
        <taxon>Acanthomorphata</taxon>
        <taxon>Ovalentaria</taxon>
        <taxon>Atherinomorphae</taxon>
        <taxon>Cyprinodontiformes</taxon>
        <taxon>Goodeidae</taxon>
        <taxon>Xenoophorus</taxon>
    </lineage>
</organism>
<dbReference type="Pfam" id="PF18307">
    <property type="entry name" value="Tfb2_C"/>
    <property type="match status" value="1"/>
</dbReference>
<keyword evidence="4" id="KW-0805">Transcription regulation</keyword>
<dbReference type="InterPro" id="IPR040662">
    <property type="entry name" value="Tfb2_C"/>
</dbReference>
<dbReference type="PANTHER" id="PTHR13152:SF0">
    <property type="entry name" value="GENERAL TRANSCRIPTION FACTOR IIH SUBUNIT 4"/>
    <property type="match status" value="1"/>
</dbReference>
<dbReference type="Gene3D" id="3.30.70.2610">
    <property type="match status" value="1"/>
</dbReference>
<proteinExistence type="inferred from homology"/>
<keyword evidence="5" id="KW-0804">Transcription</keyword>
<evidence type="ECO:0000313" key="10">
    <source>
        <dbReference type="Proteomes" id="UP001434883"/>
    </source>
</evidence>
<dbReference type="InterPro" id="IPR004598">
    <property type="entry name" value="TFIIH_p52/Tfb2"/>
</dbReference>
<feature type="non-terminal residue" evidence="9">
    <location>
        <position position="1"/>
    </location>
</feature>
<evidence type="ECO:0000256" key="7">
    <source>
        <dbReference type="ARBA" id="ARBA00023242"/>
    </source>
</evidence>
<reference evidence="9 10" key="1">
    <citation type="submission" date="2021-06" db="EMBL/GenBank/DDBJ databases">
        <authorList>
            <person name="Palmer J.M."/>
        </authorList>
    </citation>
    <scope>NUCLEOTIDE SEQUENCE [LARGE SCALE GENOMIC DNA]</scope>
    <source>
        <strain evidence="9 10">XC_2019</strain>
        <tissue evidence="9">Muscle</tissue>
    </source>
</reference>
<evidence type="ECO:0000259" key="8">
    <source>
        <dbReference type="Pfam" id="PF18307"/>
    </source>
</evidence>
<evidence type="ECO:0000256" key="6">
    <source>
        <dbReference type="ARBA" id="ARBA00023204"/>
    </source>
</evidence>
<keyword evidence="10" id="KW-1185">Reference proteome</keyword>
<gene>
    <name evidence="9" type="primary">GTF2H4_2</name>
    <name evidence="9" type="ORF">XENOCAPTIV_019016</name>
</gene>
<comment type="similarity">
    <text evidence="2">Belongs to the TFB2 family.</text>
</comment>
<evidence type="ECO:0000256" key="5">
    <source>
        <dbReference type="ARBA" id="ARBA00023163"/>
    </source>
</evidence>
<evidence type="ECO:0000256" key="4">
    <source>
        <dbReference type="ARBA" id="ARBA00023015"/>
    </source>
</evidence>
<name>A0ABV0R9N0_9TELE</name>
<protein>
    <submittedName>
        <fullName evidence="9">General transcription factor IIH subunit 4</fullName>
    </submittedName>
</protein>
<comment type="caution">
    <text evidence="9">The sequence shown here is derived from an EMBL/GenBank/DDBJ whole genome shotgun (WGS) entry which is preliminary data.</text>
</comment>